<comment type="similarity">
    <text evidence="2">Belongs to the FAD-dependent oxidoreductase family.</text>
</comment>
<dbReference type="GO" id="GO:0046872">
    <property type="term" value="F:metal ion binding"/>
    <property type="evidence" value="ECO:0007669"/>
    <property type="project" value="UniProtKB-KW"/>
</dbReference>
<proteinExistence type="inferred from homology"/>
<sequence length="571" mass="62416">MVFLFPINIFNTRIFFSSIRSTFSRVFISAHYRTMVEYNVAKVSDIGDGQHKEFTVGGNIRILLARVNGQIHATSHKCTHYGASLATGVLSSDGRITCPWHGACFNVATGDIEDAPGLDNLQKYKVTIKGDDVYVEAEEDAFKISRRPPKCSADVVPLNDHTVVIIGGGASGNAAAEKLREDGYNGKIIIISREPYLPIDRPKLSKAFGTKLDKIQIRNKEFYDSLFITFKLGTSVTKVDAYSKTVTLDNGENLKYDSLIIATGALPRSIPIPGVGLNNVLYLRTFEDYEKIEQAIGKEEKKNLAIIGSSFIGMEMAAMCAKKANVSVIGMEKVPFERVLGVEVGGAIQKLHEASGVSFYLQSGVKEIKPLDTDPNRGGAVVLTDERKIPADVIVIGAGVAPATEFLKGSPGFTLEKDGSLKVDENFKVEGLDDVFAIGDIARFSYHKTGESIRIEHWSFAENTGRAVAGIIAKKPPIPFKKIPYFWSNQLGKGIRYAGYASRFDDVIIQGSLEEFKFAAYYARDDKILAVATISKDPLASHSSELLRLGLFPSASEIRNGKNPLDVPLIA</sequence>
<dbReference type="FunFam" id="2.102.10.10:FF:000003">
    <property type="entry name" value="apoptosis-inducing factor 3 isoform X2"/>
    <property type="match status" value="1"/>
</dbReference>
<dbReference type="GO" id="GO:0051537">
    <property type="term" value="F:2 iron, 2 sulfur cluster binding"/>
    <property type="evidence" value="ECO:0007669"/>
    <property type="project" value="UniProtKB-KW"/>
</dbReference>
<evidence type="ECO:0000313" key="11">
    <source>
        <dbReference type="EMBL" id="KAF0471782.1"/>
    </source>
</evidence>
<feature type="domain" description="Rieske" evidence="10">
    <location>
        <begin position="38"/>
        <end position="135"/>
    </location>
</feature>
<protein>
    <submittedName>
        <fullName evidence="11">Putidaredoxin reductase</fullName>
    </submittedName>
</protein>
<dbReference type="SUPFAM" id="SSF51905">
    <property type="entry name" value="FAD/NAD(P)-binding domain"/>
    <property type="match status" value="2"/>
</dbReference>
<dbReference type="InterPro" id="IPR023753">
    <property type="entry name" value="FAD/NAD-binding_dom"/>
</dbReference>
<dbReference type="SUPFAM" id="SSF55424">
    <property type="entry name" value="FAD/NAD-linked reductases, dimerisation (C-terminal) domain"/>
    <property type="match status" value="1"/>
</dbReference>
<keyword evidence="5" id="KW-0479">Metal-binding</keyword>
<dbReference type="AlphaFoldDB" id="A0A8H4ABQ0"/>
<reference evidence="11 12" key="1">
    <citation type="journal article" date="2019" name="Environ. Microbiol.">
        <title>At the nexus of three kingdoms: the genome of the mycorrhizal fungus Gigaspora margarita provides insights into plant, endobacterial and fungal interactions.</title>
        <authorList>
            <person name="Venice F."/>
            <person name="Ghignone S."/>
            <person name="Salvioli di Fossalunga A."/>
            <person name="Amselem J."/>
            <person name="Novero M."/>
            <person name="Xianan X."/>
            <person name="Sedzielewska Toro K."/>
            <person name="Morin E."/>
            <person name="Lipzen A."/>
            <person name="Grigoriev I.V."/>
            <person name="Henrissat B."/>
            <person name="Martin F.M."/>
            <person name="Bonfante P."/>
        </authorList>
    </citation>
    <scope>NUCLEOTIDE SEQUENCE [LARGE SCALE GENOMIC DNA]</scope>
    <source>
        <strain evidence="11 12">BEG34</strain>
    </source>
</reference>
<dbReference type="EMBL" id="WTPW01000886">
    <property type="protein sequence ID" value="KAF0471782.1"/>
    <property type="molecule type" value="Genomic_DNA"/>
</dbReference>
<evidence type="ECO:0000256" key="6">
    <source>
        <dbReference type="ARBA" id="ARBA00022827"/>
    </source>
</evidence>
<dbReference type="Proteomes" id="UP000439903">
    <property type="component" value="Unassembled WGS sequence"/>
</dbReference>
<dbReference type="InterPro" id="IPR050446">
    <property type="entry name" value="FAD-oxidoreductase/Apoptosis"/>
</dbReference>
<accession>A0A8H4ABQ0</accession>
<keyword evidence="12" id="KW-1185">Reference proteome</keyword>
<dbReference type="PROSITE" id="PS51296">
    <property type="entry name" value="RIESKE"/>
    <property type="match status" value="1"/>
</dbReference>
<dbReference type="PANTHER" id="PTHR43557">
    <property type="entry name" value="APOPTOSIS-INDUCING FACTOR 1"/>
    <property type="match status" value="1"/>
</dbReference>
<comment type="cofactor">
    <cofactor evidence="1">
        <name>FAD</name>
        <dbReference type="ChEBI" id="CHEBI:57692"/>
    </cofactor>
</comment>
<gene>
    <name evidence="11" type="ORF">F8M41_025138</name>
</gene>
<keyword evidence="6" id="KW-0274">FAD</keyword>
<dbReference type="Gene3D" id="3.50.50.60">
    <property type="entry name" value="FAD/NAD(P)-binding domain"/>
    <property type="match status" value="2"/>
</dbReference>
<dbReference type="InterPro" id="IPR036922">
    <property type="entry name" value="Rieske_2Fe-2S_sf"/>
</dbReference>
<dbReference type="SUPFAM" id="SSF50022">
    <property type="entry name" value="ISP domain"/>
    <property type="match status" value="1"/>
</dbReference>
<dbReference type="Pfam" id="PF00355">
    <property type="entry name" value="Rieske"/>
    <property type="match status" value="1"/>
</dbReference>
<dbReference type="PANTHER" id="PTHR43557:SF2">
    <property type="entry name" value="RIESKE DOMAIN-CONTAINING PROTEIN-RELATED"/>
    <property type="match status" value="1"/>
</dbReference>
<evidence type="ECO:0000256" key="5">
    <source>
        <dbReference type="ARBA" id="ARBA00022723"/>
    </source>
</evidence>
<evidence type="ECO:0000259" key="10">
    <source>
        <dbReference type="PROSITE" id="PS51296"/>
    </source>
</evidence>
<dbReference type="OrthoDB" id="6029at2759"/>
<evidence type="ECO:0000256" key="4">
    <source>
        <dbReference type="ARBA" id="ARBA00022714"/>
    </source>
</evidence>
<evidence type="ECO:0000256" key="8">
    <source>
        <dbReference type="ARBA" id="ARBA00023004"/>
    </source>
</evidence>
<keyword evidence="3" id="KW-0285">Flavoprotein</keyword>
<dbReference type="Pfam" id="PF14759">
    <property type="entry name" value="Reductase_C"/>
    <property type="match status" value="1"/>
</dbReference>
<comment type="caution">
    <text evidence="11">The sequence shown here is derived from an EMBL/GenBank/DDBJ whole genome shotgun (WGS) entry which is preliminary data.</text>
</comment>
<dbReference type="GO" id="GO:0016651">
    <property type="term" value="F:oxidoreductase activity, acting on NAD(P)H"/>
    <property type="evidence" value="ECO:0007669"/>
    <property type="project" value="TreeGrafter"/>
</dbReference>
<dbReference type="PRINTS" id="PR00368">
    <property type="entry name" value="FADPNR"/>
</dbReference>
<dbReference type="CDD" id="cd03478">
    <property type="entry name" value="Rieske_AIFL_N"/>
    <property type="match status" value="1"/>
</dbReference>
<dbReference type="InterPro" id="IPR017941">
    <property type="entry name" value="Rieske_2Fe-2S"/>
</dbReference>
<evidence type="ECO:0000256" key="7">
    <source>
        <dbReference type="ARBA" id="ARBA00023002"/>
    </source>
</evidence>
<evidence type="ECO:0000256" key="2">
    <source>
        <dbReference type="ARBA" id="ARBA00006442"/>
    </source>
</evidence>
<keyword evidence="7" id="KW-0560">Oxidoreductase</keyword>
<dbReference type="Gene3D" id="2.102.10.10">
    <property type="entry name" value="Rieske [2Fe-2S] iron-sulphur domain"/>
    <property type="match status" value="1"/>
</dbReference>
<evidence type="ECO:0000256" key="3">
    <source>
        <dbReference type="ARBA" id="ARBA00022630"/>
    </source>
</evidence>
<evidence type="ECO:0000256" key="1">
    <source>
        <dbReference type="ARBA" id="ARBA00001974"/>
    </source>
</evidence>
<evidence type="ECO:0000313" key="12">
    <source>
        <dbReference type="Proteomes" id="UP000439903"/>
    </source>
</evidence>
<dbReference type="Pfam" id="PF07992">
    <property type="entry name" value="Pyr_redox_2"/>
    <property type="match status" value="1"/>
</dbReference>
<dbReference type="InterPro" id="IPR028202">
    <property type="entry name" value="Reductase_C"/>
</dbReference>
<dbReference type="Gene3D" id="3.30.390.30">
    <property type="match status" value="1"/>
</dbReference>
<name>A0A8H4ABQ0_GIGMA</name>
<dbReference type="PRINTS" id="PR00411">
    <property type="entry name" value="PNDRDTASEI"/>
</dbReference>
<keyword evidence="9" id="KW-0411">Iron-sulfur</keyword>
<evidence type="ECO:0000256" key="9">
    <source>
        <dbReference type="ARBA" id="ARBA00023014"/>
    </source>
</evidence>
<organism evidence="11 12">
    <name type="scientific">Gigaspora margarita</name>
    <dbReference type="NCBI Taxonomy" id="4874"/>
    <lineage>
        <taxon>Eukaryota</taxon>
        <taxon>Fungi</taxon>
        <taxon>Fungi incertae sedis</taxon>
        <taxon>Mucoromycota</taxon>
        <taxon>Glomeromycotina</taxon>
        <taxon>Glomeromycetes</taxon>
        <taxon>Diversisporales</taxon>
        <taxon>Gigasporaceae</taxon>
        <taxon>Gigaspora</taxon>
    </lineage>
</organism>
<keyword evidence="4" id="KW-0001">2Fe-2S</keyword>
<dbReference type="InterPro" id="IPR016156">
    <property type="entry name" value="FAD/NAD-linked_Rdtase_dimer_sf"/>
</dbReference>
<dbReference type="GO" id="GO:0005737">
    <property type="term" value="C:cytoplasm"/>
    <property type="evidence" value="ECO:0007669"/>
    <property type="project" value="TreeGrafter"/>
</dbReference>
<keyword evidence="8" id="KW-0408">Iron</keyword>
<dbReference type="InterPro" id="IPR036188">
    <property type="entry name" value="FAD/NAD-bd_sf"/>
</dbReference>